<dbReference type="InterPro" id="IPR028098">
    <property type="entry name" value="Glyco_trans_4-like_N"/>
</dbReference>
<evidence type="ECO:0000259" key="1">
    <source>
        <dbReference type="Pfam" id="PF13439"/>
    </source>
</evidence>
<dbReference type="CDD" id="cd03808">
    <property type="entry name" value="GT4_CapM-like"/>
    <property type="match status" value="1"/>
</dbReference>
<dbReference type="GO" id="GO:0016740">
    <property type="term" value="F:transferase activity"/>
    <property type="evidence" value="ECO:0007669"/>
    <property type="project" value="UniProtKB-KW"/>
</dbReference>
<dbReference type="PANTHER" id="PTHR45947:SF3">
    <property type="entry name" value="SULFOQUINOVOSYL TRANSFERASE SQD2"/>
    <property type="match status" value="1"/>
</dbReference>
<evidence type="ECO:0000313" key="2">
    <source>
        <dbReference type="EMBL" id="GHG01459.1"/>
    </source>
</evidence>
<dbReference type="Pfam" id="PF13439">
    <property type="entry name" value="Glyco_transf_4"/>
    <property type="match status" value="1"/>
</dbReference>
<dbReference type="Pfam" id="PF13692">
    <property type="entry name" value="Glyco_trans_1_4"/>
    <property type="match status" value="1"/>
</dbReference>
<organism evidence="2 3">
    <name type="scientific">Deinococcus piscis</name>
    <dbReference type="NCBI Taxonomy" id="394230"/>
    <lineage>
        <taxon>Bacteria</taxon>
        <taxon>Thermotogati</taxon>
        <taxon>Deinococcota</taxon>
        <taxon>Deinococci</taxon>
        <taxon>Deinococcales</taxon>
        <taxon>Deinococcaceae</taxon>
        <taxon>Deinococcus</taxon>
    </lineage>
</organism>
<dbReference type="Proteomes" id="UP000632154">
    <property type="component" value="Unassembled WGS sequence"/>
</dbReference>
<dbReference type="RefSeq" id="WP_229838942.1">
    <property type="nucleotide sequence ID" value="NZ_BNAL01000012.1"/>
</dbReference>
<sequence>MKDKPHTILYTTTTAIASLAFFSEHFGHLRRQGWDVHFVTPAEPADQVQRAVAASGATHHAVPFAREISPRRDLVALGQLLAVAARVRPDVINFSTPKAGLLGGLVGAALGVPLRVYFIHGLRSETAATGRLALLRPVLLMMERLTAACAHEVLCVSASNRDEAVALGLVPASKIRVLGAGSPAGIPVERYAHPDSEAVAAAREELNLPEGTPVVGFVARMAPQKGTEELLLAWPQVHAQVPQARLLLVGVPDPANPLSDEAMQAFREAPGLVQVEFESDMSRLYPLMTVNTLPSRHEGLGMVVLEAGAYGVPSVLTEASGVRDAGVPNETCLQVPAGDVPALADALVQMLTDTPLRERLGRQSQAWVSENFAQEKVWALWDDFYAEAWEKRQRAVQAARPWKWAAAGIGVAALALRLARR</sequence>
<name>A0ABQ3K2Z3_9DEIO</name>
<accession>A0ABQ3K2Z3</accession>
<dbReference type="InterPro" id="IPR050194">
    <property type="entry name" value="Glycosyltransferase_grp1"/>
</dbReference>
<comment type="caution">
    <text evidence="2">The sequence shown here is derived from an EMBL/GenBank/DDBJ whole genome shotgun (WGS) entry which is preliminary data.</text>
</comment>
<gene>
    <name evidence="2" type="ORF">GCM10017783_12060</name>
</gene>
<dbReference type="EMBL" id="BNAL01000012">
    <property type="protein sequence ID" value="GHG01459.1"/>
    <property type="molecule type" value="Genomic_DNA"/>
</dbReference>
<keyword evidence="2" id="KW-0808">Transferase</keyword>
<dbReference type="SUPFAM" id="SSF53756">
    <property type="entry name" value="UDP-Glycosyltransferase/glycogen phosphorylase"/>
    <property type="match status" value="1"/>
</dbReference>
<dbReference type="PANTHER" id="PTHR45947">
    <property type="entry name" value="SULFOQUINOVOSYL TRANSFERASE SQD2"/>
    <property type="match status" value="1"/>
</dbReference>
<protein>
    <submittedName>
        <fullName evidence="2">Glycosyl transferase</fullName>
    </submittedName>
</protein>
<keyword evidence="3" id="KW-1185">Reference proteome</keyword>
<reference evidence="3" key="1">
    <citation type="journal article" date="2019" name="Int. J. Syst. Evol. Microbiol.">
        <title>The Global Catalogue of Microorganisms (GCM) 10K type strain sequencing project: providing services to taxonomists for standard genome sequencing and annotation.</title>
        <authorList>
            <consortium name="The Broad Institute Genomics Platform"/>
            <consortium name="The Broad Institute Genome Sequencing Center for Infectious Disease"/>
            <person name="Wu L."/>
            <person name="Ma J."/>
        </authorList>
    </citation>
    <scope>NUCLEOTIDE SEQUENCE [LARGE SCALE GENOMIC DNA]</scope>
    <source>
        <strain evidence="3">CGMCC 1.18439</strain>
    </source>
</reference>
<feature type="domain" description="Glycosyltransferase subfamily 4-like N-terminal" evidence="1">
    <location>
        <begin position="28"/>
        <end position="178"/>
    </location>
</feature>
<proteinExistence type="predicted"/>
<dbReference type="Gene3D" id="3.40.50.2000">
    <property type="entry name" value="Glycogen Phosphorylase B"/>
    <property type="match status" value="2"/>
</dbReference>
<evidence type="ECO:0000313" key="3">
    <source>
        <dbReference type="Proteomes" id="UP000632154"/>
    </source>
</evidence>